<dbReference type="Proteomes" id="UP001183202">
    <property type="component" value="Unassembled WGS sequence"/>
</dbReference>
<keyword evidence="3" id="KW-1185">Reference proteome</keyword>
<proteinExistence type="predicted"/>
<comment type="caution">
    <text evidence="2">The sequence shown here is derived from an EMBL/GenBank/DDBJ whole genome shotgun (WGS) entry which is preliminary data.</text>
</comment>
<reference evidence="3" key="1">
    <citation type="submission" date="2023-07" db="EMBL/GenBank/DDBJ databases">
        <title>30 novel species of actinomycetes from the DSMZ collection.</title>
        <authorList>
            <person name="Nouioui I."/>
        </authorList>
    </citation>
    <scope>NUCLEOTIDE SEQUENCE [LARGE SCALE GENOMIC DNA]</scope>
    <source>
        <strain evidence="3">DSM 45834</strain>
    </source>
</reference>
<evidence type="ECO:0008006" key="4">
    <source>
        <dbReference type="Google" id="ProtNLM"/>
    </source>
</evidence>
<evidence type="ECO:0000256" key="1">
    <source>
        <dbReference type="SAM" id="MobiDB-lite"/>
    </source>
</evidence>
<evidence type="ECO:0000313" key="2">
    <source>
        <dbReference type="EMBL" id="MDT0348213.1"/>
    </source>
</evidence>
<gene>
    <name evidence="2" type="ORF">RM445_01570</name>
</gene>
<name>A0ABU2N2S1_9PSEU</name>
<feature type="compositionally biased region" description="Low complexity" evidence="1">
    <location>
        <begin position="59"/>
        <end position="77"/>
    </location>
</feature>
<evidence type="ECO:0000313" key="3">
    <source>
        <dbReference type="Proteomes" id="UP001183202"/>
    </source>
</evidence>
<organism evidence="2 3">
    <name type="scientific">Pseudonocardia charpentierae</name>
    <dbReference type="NCBI Taxonomy" id="3075545"/>
    <lineage>
        <taxon>Bacteria</taxon>
        <taxon>Bacillati</taxon>
        <taxon>Actinomycetota</taxon>
        <taxon>Actinomycetes</taxon>
        <taxon>Pseudonocardiales</taxon>
        <taxon>Pseudonocardiaceae</taxon>
        <taxon>Pseudonocardia</taxon>
    </lineage>
</organism>
<protein>
    <recommendedName>
        <fullName evidence="4">DUF4878 domain-containing protein</fullName>
    </recommendedName>
</protein>
<dbReference type="RefSeq" id="WP_311554110.1">
    <property type="nucleotide sequence ID" value="NZ_JAVREJ010000001.1"/>
</dbReference>
<dbReference type="EMBL" id="JAVREJ010000001">
    <property type="protein sequence ID" value="MDT0348213.1"/>
    <property type="molecule type" value="Genomic_DNA"/>
</dbReference>
<feature type="region of interest" description="Disordered" evidence="1">
    <location>
        <begin position="59"/>
        <end position="81"/>
    </location>
</feature>
<sequence length="196" mass="20202">MPIRTPRGRSAAYRVLWQWPLRSPARLGLSAVLLLAVVVGAVAAIGAVRGTRGTTVASEAPATAQPAAPGADAAPAPTVLPPVAPLTPRNLPLSAAPSPALSVAARWTGAWVDHPPGVPAQKWVDGLRPFTTDEYLGVLVGVDPANIPATRVTGEPRATKVAARSVQVTVPTNALTLDVLVVLTDDGWRVAGYDKA</sequence>
<accession>A0ABU2N2S1</accession>